<dbReference type="InterPro" id="IPR001789">
    <property type="entry name" value="Sig_transdc_resp-reg_receiver"/>
</dbReference>
<dbReference type="EMBL" id="MHWB01000007">
    <property type="protein sequence ID" value="OHB02141.1"/>
    <property type="molecule type" value="Genomic_DNA"/>
</dbReference>
<accession>A0A1G2TXW8</accession>
<evidence type="ECO:0000256" key="1">
    <source>
        <dbReference type="PROSITE-ProRule" id="PRU00169"/>
    </source>
</evidence>
<feature type="modified residue" description="4-aspartylphosphate" evidence="1">
    <location>
        <position position="60"/>
    </location>
</feature>
<dbReference type="InterPro" id="IPR011006">
    <property type="entry name" value="CheY-like_superfamily"/>
</dbReference>
<dbReference type="Proteomes" id="UP000177707">
    <property type="component" value="Unassembled WGS sequence"/>
</dbReference>
<evidence type="ECO:0000313" key="3">
    <source>
        <dbReference type="EMBL" id="OHB02141.1"/>
    </source>
</evidence>
<reference evidence="3 4" key="1">
    <citation type="journal article" date="2016" name="Nat. Commun.">
        <title>Thousands of microbial genomes shed light on interconnected biogeochemical processes in an aquifer system.</title>
        <authorList>
            <person name="Anantharaman K."/>
            <person name="Brown C.T."/>
            <person name="Hug L.A."/>
            <person name="Sharon I."/>
            <person name="Castelle C.J."/>
            <person name="Probst A.J."/>
            <person name="Thomas B.C."/>
            <person name="Singh A."/>
            <person name="Wilkins M.J."/>
            <person name="Karaoz U."/>
            <person name="Brodie E.L."/>
            <person name="Williams K.H."/>
            <person name="Hubbard S.S."/>
            <person name="Banfield J.F."/>
        </authorList>
    </citation>
    <scope>NUCLEOTIDE SEQUENCE [LARGE SCALE GENOMIC DNA]</scope>
</reference>
<dbReference type="AlphaFoldDB" id="A0A1G2TXW8"/>
<dbReference type="SUPFAM" id="SSF52172">
    <property type="entry name" value="CheY-like"/>
    <property type="match status" value="1"/>
</dbReference>
<evidence type="ECO:0000313" key="4">
    <source>
        <dbReference type="Proteomes" id="UP000177707"/>
    </source>
</evidence>
<dbReference type="PROSITE" id="PS50110">
    <property type="entry name" value="RESPONSE_REGULATORY"/>
    <property type="match status" value="1"/>
</dbReference>
<proteinExistence type="predicted"/>
<dbReference type="GO" id="GO:0000160">
    <property type="term" value="P:phosphorelay signal transduction system"/>
    <property type="evidence" value="ECO:0007669"/>
    <property type="project" value="InterPro"/>
</dbReference>
<evidence type="ECO:0000259" key="2">
    <source>
        <dbReference type="PROSITE" id="PS50110"/>
    </source>
</evidence>
<sequence>MQKAVIFLVEDFELLSDSLCELIPFSGHQVVLKASTLEEALQIVNSGQLRERGVNVAVVDGNFPSIEMGREVFGGPIVARAIRDKEPSIKIIAHTASSAKEATYGDVYAGKRYAPESLFEAITSL</sequence>
<protein>
    <recommendedName>
        <fullName evidence="2">Response regulatory domain-containing protein</fullName>
    </recommendedName>
</protein>
<dbReference type="Gene3D" id="3.40.50.2300">
    <property type="match status" value="1"/>
</dbReference>
<gene>
    <name evidence="3" type="ORF">A3A96_01270</name>
</gene>
<organism evidence="3 4">
    <name type="scientific">Candidatus Zambryskibacteria bacterium RIFCSPLOWO2_01_FULL_39_39</name>
    <dbReference type="NCBI Taxonomy" id="1802758"/>
    <lineage>
        <taxon>Bacteria</taxon>
        <taxon>Candidatus Zambryskiibacteriota</taxon>
    </lineage>
</organism>
<dbReference type="STRING" id="1802758.A3A96_01270"/>
<feature type="domain" description="Response regulatory" evidence="2">
    <location>
        <begin position="5"/>
        <end position="125"/>
    </location>
</feature>
<keyword evidence="1" id="KW-0597">Phosphoprotein</keyword>
<comment type="caution">
    <text evidence="3">The sequence shown here is derived from an EMBL/GenBank/DDBJ whole genome shotgun (WGS) entry which is preliminary data.</text>
</comment>
<name>A0A1G2TXW8_9BACT</name>